<keyword evidence="4" id="KW-0238">DNA-binding</keyword>
<evidence type="ECO:0008006" key="11">
    <source>
        <dbReference type="Google" id="ProtNLM"/>
    </source>
</evidence>
<dbReference type="CDD" id="cd06171">
    <property type="entry name" value="Sigma70_r4"/>
    <property type="match status" value="1"/>
</dbReference>
<protein>
    <recommendedName>
        <fullName evidence="11">Sigma-70 family RNA polymerase sigma factor</fullName>
    </recommendedName>
</protein>
<evidence type="ECO:0000313" key="10">
    <source>
        <dbReference type="Proteomes" id="UP001500064"/>
    </source>
</evidence>
<dbReference type="InterPro" id="IPR036388">
    <property type="entry name" value="WH-like_DNA-bd_sf"/>
</dbReference>
<dbReference type="SUPFAM" id="SSF88659">
    <property type="entry name" value="Sigma3 and sigma4 domains of RNA polymerase sigma factors"/>
    <property type="match status" value="1"/>
</dbReference>
<name>A0ABN2FBY2_9ACTN</name>
<keyword evidence="2" id="KW-0805">Transcription regulation</keyword>
<dbReference type="Gene3D" id="1.10.1740.10">
    <property type="match status" value="1"/>
</dbReference>
<dbReference type="InterPro" id="IPR013325">
    <property type="entry name" value="RNA_pol_sigma_r2"/>
</dbReference>
<dbReference type="Proteomes" id="UP001500064">
    <property type="component" value="Unassembled WGS sequence"/>
</dbReference>
<dbReference type="SUPFAM" id="SSF88946">
    <property type="entry name" value="Sigma2 domain of RNA polymerase sigma factors"/>
    <property type="match status" value="1"/>
</dbReference>
<feature type="region of interest" description="Disordered" evidence="6">
    <location>
        <begin position="1"/>
        <end position="41"/>
    </location>
</feature>
<evidence type="ECO:0000256" key="5">
    <source>
        <dbReference type="ARBA" id="ARBA00023163"/>
    </source>
</evidence>
<dbReference type="Pfam" id="PF04542">
    <property type="entry name" value="Sigma70_r2"/>
    <property type="match status" value="1"/>
</dbReference>
<feature type="compositionally biased region" description="Acidic residues" evidence="6">
    <location>
        <begin position="1"/>
        <end position="10"/>
    </location>
</feature>
<reference evidence="9 10" key="1">
    <citation type="journal article" date="2019" name="Int. J. Syst. Evol. Microbiol.">
        <title>The Global Catalogue of Microorganisms (GCM) 10K type strain sequencing project: providing services to taxonomists for standard genome sequencing and annotation.</title>
        <authorList>
            <consortium name="The Broad Institute Genomics Platform"/>
            <consortium name="The Broad Institute Genome Sequencing Center for Infectious Disease"/>
            <person name="Wu L."/>
            <person name="Ma J."/>
        </authorList>
    </citation>
    <scope>NUCLEOTIDE SEQUENCE [LARGE SCALE GENOMIC DNA]</scope>
    <source>
        <strain evidence="9 10">JCM 13929</strain>
    </source>
</reference>
<evidence type="ECO:0000256" key="3">
    <source>
        <dbReference type="ARBA" id="ARBA00023082"/>
    </source>
</evidence>
<feature type="domain" description="RNA polymerase sigma factor 70 region 4 type 2" evidence="8">
    <location>
        <begin position="163"/>
        <end position="207"/>
    </location>
</feature>
<sequence>MAETSDDATSDDVAPVLLAIPPGNTGGPRRSDELDLPQTWGASDSPGAHMSCLLDDFSEFFKETYPALLAIMRLRTQDDNLAADISQETMVLVLRHWQKVCGAEQPTAYVIRIAINVWRRLQTSKLTRERATDLTREDEAPGARLAHEPPDEQVIGAAMVRWALDRLPPRQAEVAIRHYILDHDVKSIATELRISPSTVRSHLQKARGGLRELLQPLRPAGGGRHRA</sequence>
<dbReference type="EMBL" id="BAAAMU010000025">
    <property type="protein sequence ID" value="GAA1637665.1"/>
    <property type="molecule type" value="Genomic_DNA"/>
</dbReference>
<dbReference type="InterPro" id="IPR014284">
    <property type="entry name" value="RNA_pol_sigma-70_dom"/>
</dbReference>
<feature type="domain" description="RNA polymerase sigma-70 region 2" evidence="7">
    <location>
        <begin position="61"/>
        <end position="120"/>
    </location>
</feature>
<evidence type="ECO:0000259" key="7">
    <source>
        <dbReference type="Pfam" id="PF04542"/>
    </source>
</evidence>
<keyword evidence="3" id="KW-0731">Sigma factor</keyword>
<gene>
    <name evidence="9" type="ORF">GCM10009733_038460</name>
</gene>
<evidence type="ECO:0000256" key="4">
    <source>
        <dbReference type="ARBA" id="ARBA00023125"/>
    </source>
</evidence>
<dbReference type="Gene3D" id="1.10.10.10">
    <property type="entry name" value="Winged helix-like DNA-binding domain superfamily/Winged helix DNA-binding domain"/>
    <property type="match status" value="1"/>
</dbReference>
<accession>A0ABN2FBY2</accession>
<dbReference type="RefSeq" id="WP_346106495.1">
    <property type="nucleotide sequence ID" value="NZ_BAAAMU010000025.1"/>
</dbReference>
<dbReference type="InterPro" id="IPR039425">
    <property type="entry name" value="RNA_pol_sigma-70-like"/>
</dbReference>
<dbReference type="PANTHER" id="PTHR43133">
    <property type="entry name" value="RNA POLYMERASE ECF-TYPE SIGMA FACTO"/>
    <property type="match status" value="1"/>
</dbReference>
<dbReference type="InterPro" id="IPR013249">
    <property type="entry name" value="RNA_pol_sigma70_r4_t2"/>
</dbReference>
<keyword evidence="10" id="KW-1185">Reference proteome</keyword>
<evidence type="ECO:0000256" key="1">
    <source>
        <dbReference type="ARBA" id="ARBA00010641"/>
    </source>
</evidence>
<evidence type="ECO:0000256" key="6">
    <source>
        <dbReference type="SAM" id="MobiDB-lite"/>
    </source>
</evidence>
<dbReference type="InterPro" id="IPR013324">
    <property type="entry name" value="RNA_pol_sigma_r3/r4-like"/>
</dbReference>
<dbReference type="NCBIfam" id="TIGR02937">
    <property type="entry name" value="sigma70-ECF"/>
    <property type="match status" value="1"/>
</dbReference>
<keyword evidence="5" id="KW-0804">Transcription</keyword>
<organism evidence="9 10">
    <name type="scientific">Nonomuraea maheshkhaliensis</name>
    <dbReference type="NCBI Taxonomy" id="419590"/>
    <lineage>
        <taxon>Bacteria</taxon>
        <taxon>Bacillati</taxon>
        <taxon>Actinomycetota</taxon>
        <taxon>Actinomycetes</taxon>
        <taxon>Streptosporangiales</taxon>
        <taxon>Streptosporangiaceae</taxon>
        <taxon>Nonomuraea</taxon>
    </lineage>
</organism>
<dbReference type="PANTHER" id="PTHR43133:SF8">
    <property type="entry name" value="RNA POLYMERASE SIGMA FACTOR HI_1459-RELATED"/>
    <property type="match status" value="1"/>
</dbReference>
<evidence type="ECO:0000259" key="8">
    <source>
        <dbReference type="Pfam" id="PF08281"/>
    </source>
</evidence>
<evidence type="ECO:0000313" key="9">
    <source>
        <dbReference type="EMBL" id="GAA1637665.1"/>
    </source>
</evidence>
<comment type="similarity">
    <text evidence="1">Belongs to the sigma-70 factor family. ECF subfamily.</text>
</comment>
<comment type="caution">
    <text evidence="9">The sequence shown here is derived from an EMBL/GenBank/DDBJ whole genome shotgun (WGS) entry which is preliminary data.</text>
</comment>
<evidence type="ECO:0000256" key="2">
    <source>
        <dbReference type="ARBA" id="ARBA00023015"/>
    </source>
</evidence>
<proteinExistence type="inferred from homology"/>
<dbReference type="InterPro" id="IPR007627">
    <property type="entry name" value="RNA_pol_sigma70_r2"/>
</dbReference>
<dbReference type="Pfam" id="PF08281">
    <property type="entry name" value="Sigma70_r4_2"/>
    <property type="match status" value="1"/>
</dbReference>